<dbReference type="SUPFAM" id="SSF103473">
    <property type="entry name" value="MFS general substrate transporter"/>
    <property type="match status" value="1"/>
</dbReference>
<feature type="transmembrane region" description="Helical" evidence="7">
    <location>
        <begin position="56"/>
        <end position="80"/>
    </location>
</feature>
<feature type="transmembrane region" description="Helical" evidence="7">
    <location>
        <begin position="122"/>
        <end position="142"/>
    </location>
</feature>
<dbReference type="InterPro" id="IPR011701">
    <property type="entry name" value="MFS"/>
</dbReference>
<keyword evidence="10" id="KW-1185">Reference proteome</keyword>
<name>A0ABU5TAB8_9MICC</name>
<accession>A0ABU5TAB8</accession>
<dbReference type="InterPro" id="IPR036259">
    <property type="entry name" value="MFS_trans_sf"/>
</dbReference>
<dbReference type="InterPro" id="IPR044772">
    <property type="entry name" value="NO3_transporter"/>
</dbReference>
<dbReference type="PROSITE" id="PS50850">
    <property type="entry name" value="MFS"/>
    <property type="match status" value="1"/>
</dbReference>
<feature type="transmembrane region" description="Helical" evidence="7">
    <location>
        <begin position="446"/>
        <end position="465"/>
    </location>
</feature>
<reference evidence="9 10" key="1">
    <citation type="submission" date="2023-12" db="EMBL/GenBank/DDBJ databases">
        <title>Sinomonas terricola sp. nov, isolated from litchi orchard soil in Guangdong, PR China.</title>
        <authorList>
            <person name="Jiaxin W."/>
            <person name="Yang Z."/>
            <person name="Honghui Z."/>
        </authorList>
    </citation>
    <scope>NUCLEOTIDE SEQUENCE [LARGE SCALE GENOMIC DNA]</scope>
    <source>
        <strain evidence="9 10">JGH33</strain>
    </source>
</reference>
<proteinExistence type="inferred from homology"/>
<feature type="transmembrane region" description="Helical" evidence="7">
    <location>
        <begin position="222"/>
        <end position="241"/>
    </location>
</feature>
<evidence type="ECO:0000256" key="6">
    <source>
        <dbReference type="ARBA" id="ARBA00023136"/>
    </source>
</evidence>
<evidence type="ECO:0000313" key="9">
    <source>
        <dbReference type="EMBL" id="MEA5456634.1"/>
    </source>
</evidence>
<evidence type="ECO:0000256" key="1">
    <source>
        <dbReference type="ARBA" id="ARBA00004651"/>
    </source>
</evidence>
<evidence type="ECO:0000259" key="8">
    <source>
        <dbReference type="PROSITE" id="PS50850"/>
    </source>
</evidence>
<evidence type="ECO:0000313" key="10">
    <source>
        <dbReference type="Proteomes" id="UP001304769"/>
    </source>
</evidence>
<feature type="transmembrane region" description="Helical" evidence="7">
    <location>
        <begin position="361"/>
        <end position="386"/>
    </location>
</feature>
<evidence type="ECO:0000256" key="7">
    <source>
        <dbReference type="SAM" id="Phobius"/>
    </source>
</evidence>
<dbReference type="RefSeq" id="WP_323280533.1">
    <property type="nucleotide sequence ID" value="NZ_JAYGGQ010000016.1"/>
</dbReference>
<keyword evidence="4 7" id="KW-1133">Transmembrane helix</keyword>
<comment type="caution">
    <text evidence="9">The sequence shown here is derived from an EMBL/GenBank/DDBJ whole genome shotgun (WGS) entry which is preliminary data.</text>
</comment>
<evidence type="ECO:0000256" key="5">
    <source>
        <dbReference type="ARBA" id="ARBA00023063"/>
    </source>
</evidence>
<feature type="domain" description="Major facilitator superfamily (MFS) profile" evidence="8">
    <location>
        <begin position="55"/>
        <end position="468"/>
    </location>
</feature>
<feature type="transmembrane region" description="Helical" evidence="7">
    <location>
        <begin position="333"/>
        <end position="355"/>
    </location>
</feature>
<sequence length="476" mass="49874">MSTEPEIVASATGQTTAAPASHLSLDFRAGRWIEHWNPEDTTQWEREGRAIARRNLAWSIFAEFLGFVVWQLWSIVVVSLPGAGFKFDTSQIFWLISMPSLVGATLRIPYTFMVSRFGGRNWTIVSALLLLIPTLGLAACVANPSAPFWVMLLVAGLSGFGGGNFASSMANITFFYPAKEKGWALGLNAAGGNLGAAVSQLAVPIAVSLTAVLLTGGHGGTLAMAGLMWVPLILVAAYGAWRNMHNLSNAKGDVAGSLAALKEPHLWIVAFLYIGTFGSFIGFGGVFPKLIKDLFPAYSTFAVGAAALSLAFLGPLVGSLARPYGGKLADRFGGARITVASFAVMAVVTLALIATLPLKNFWLFLSLFLVLFAASGIGNGSTYRMIPVIFARASRAAKAGAAPSYTGRLASAALGLISAIGAYGGFAIPQLLGASSTATGSYVPAFYGFVGAYVVMLVVSWVCYLRRGSAVAQTGA</sequence>
<dbReference type="Proteomes" id="UP001304769">
    <property type="component" value="Unassembled WGS sequence"/>
</dbReference>
<keyword evidence="6 7" id="KW-0472">Membrane</keyword>
<comment type="similarity">
    <text evidence="2">Belongs to the major facilitator superfamily. Nitrate/nitrite porter (TC 2.A.1.8) family.</text>
</comment>
<feature type="transmembrane region" description="Helical" evidence="7">
    <location>
        <begin position="266"/>
        <end position="287"/>
    </location>
</feature>
<feature type="transmembrane region" description="Helical" evidence="7">
    <location>
        <begin position="92"/>
        <end position="110"/>
    </location>
</feature>
<keyword evidence="5" id="KW-0534">Nitrate assimilation</keyword>
<feature type="transmembrane region" description="Helical" evidence="7">
    <location>
        <begin position="407"/>
        <end position="426"/>
    </location>
</feature>
<dbReference type="CDD" id="cd17341">
    <property type="entry name" value="MFS_NRT2_like"/>
    <property type="match status" value="1"/>
</dbReference>
<protein>
    <submittedName>
        <fullName evidence="9">MFS transporter</fullName>
    </submittedName>
</protein>
<dbReference type="Pfam" id="PF07690">
    <property type="entry name" value="MFS_1"/>
    <property type="match status" value="1"/>
</dbReference>
<feature type="transmembrane region" description="Helical" evidence="7">
    <location>
        <begin position="148"/>
        <end position="174"/>
    </location>
</feature>
<dbReference type="InterPro" id="IPR020846">
    <property type="entry name" value="MFS_dom"/>
</dbReference>
<organism evidence="9 10">
    <name type="scientific">Sinomonas terricola</name>
    <dbReference type="NCBI Taxonomy" id="3110330"/>
    <lineage>
        <taxon>Bacteria</taxon>
        <taxon>Bacillati</taxon>
        <taxon>Actinomycetota</taxon>
        <taxon>Actinomycetes</taxon>
        <taxon>Micrococcales</taxon>
        <taxon>Micrococcaceae</taxon>
        <taxon>Sinomonas</taxon>
    </lineage>
</organism>
<gene>
    <name evidence="9" type="ORF">SPF06_18070</name>
</gene>
<evidence type="ECO:0000256" key="4">
    <source>
        <dbReference type="ARBA" id="ARBA00022989"/>
    </source>
</evidence>
<evidence type="ECO:0000256" key="3">
    <source>
        <dbReference type="ARBA" id="ARBA00022692"/>
    </source>
</evidence>
<dbReference type="Gene3D" id="1.20.1250.20">
    <property type="entry name" value="MFS general substrate transporter like domains"/>
    <property type="match status" value="1"/>
</dbReference>
<dbReference type="EMBL" id="JAYGGQ010000016">
    <property type="protein sequence ID" value="MEA5456634.1"/>
    <property type="molecule type" value="Genomic_DNA"/>
</dbReference>
<dbReference type="PANTHER" id="PTHR23515">
    <property type="entry name" value="HIGH-AFFINITY NITRATE TRANSPORTER 2.3"/>
    <property type="match status" value="1"/>
</dbReference>
<evidence type="ECO:0000256" key="2">
    <source>
        <dbReference type="ARBA" id="ARBA00008432"/>
    </source>
</evidence>
<comment type="subcellular location">
    <subcellularLocation>
        <location evidence="1">Cell membrane</location>
        <topology evidence="1">Multi-pass membrane protein</topology>
    </subcellularLocation>
</comment>
<feature type="transmembrane region" description="Helical" evidence="7">
    <location>
        <begin position="299"/>
        <end position="321"/>
    </location>
</feature>
<keyword evidence="3 7" id="KW-0812">Transmembrane</keyword>